<dbReference type="EMBL" id="VSRR010018761">
    <property type="protein sequence ID" value="MPC61665.1"/>
    <property type="molecule type" value="Genomic_DNA"/>
</dbReference>
<evidence type="ECO:0000313" key="1">
    <source>
        <dbReference type="EMBL" id="MPC61665.1"/>
    </source>
</evidence>
<comment type="caution">
    <text evidence="1">The sequence shown here is derived from an EMBL/GenBank/DDBJ whole genome shotgun (WGS) entry which is preliminary data.</text>
</comment>
<reference evidence="1 2" key="1">
    <citation type="submission" date="2019-05" db="EMBL/GenBank/DDBJ databases">
        <title>Another draft genome of Portunus trituberculatus and its Hox gene families provides insights of decapod evolution.</title>
        <authorList>
            <person name="Jeong J.-H."/>
            <person name="Song I."/>
            <person name="Kim S."/>
            <person name="Choi T."/>
            <person name="Kim D."/>
            <person name="Ryu S."/>
            <person name="Kim W."/>
        </authorList>
    </citation>
    <scope>NUCLEOTIDE SEQUENCE [LARGE SCALE GENOMIC DNA]</scope>
    <source>
        <tissue evidence="1">Muscle</tissue>
    </source>
</reference>
<keyword evidence="2" id="KW-1185">Reference proteome</keyword>
<evidence type="ECO:0000313" key="2">
    <source>
        <dbReference type="Proteomes" id="UP000324222"/>
    </source>
</evidence>
<dbReference type="AlphaFoldDB" id="A0A5B7GWD0"/>
<proteinExistence type="predicted"/>
<accession>A0A5B7GWD0</accession>
<dbReference type="Proteomes" id="UP000324222">
    <property type="component" value="Unassembled WGS sequence"/>
</dbReference>
<protein>
    <submittedName>
        <fullName evidence="1">Uncharacterized protein</fullName>
    </submittedName>
</protein>
<sequence>MTLLEHRQDVSSLVVCHKTQVQGISHVDHLLGCCHIQCRSALELQLAVTSDAGCCSQKTSRCKERTQTVKFSVMAGWFSSDGQHRLAVHKASFFACDWTAHGYSK</sequence>
<name>A0A5B7GWD0_PORTR</name>
<gene>
    <name evidence="1" type="ORF">E2C01_055740</name>
</gene>
<organism evidence="1 2">
    <name type="scientific">Portunus trituberculatus</name>
    <name type="common">Swimming crab</name>
    <name type="synonym">Neptunus trituberculatus</name>
    <dbReference type="NCBI Taxonomy" id="210409"/>
    <lineage>
        <taxon>Eukaryota</taxon>
        <taxon>Metazoa</taxon>
        <taxon>Ecdysozoa</taxon>
        <taxon>Arthropoda</taxon>
        <taxon>Crustacea</taxon>
        <taxon>Multicrustacea</taxon>
        <taxon>Malacostraca</taxon>
        <taxon>Eumalacostraca</taxon>
        <taxon>Eucarida</taxon>
        <taxon>Decapoda</taxon>
        <taxon>Pleocyemata</taxon>
        <taxon>Brachyura</taxon>
        <taxon>Eubrachyura</taxon>
        <taxon>Portunoidea</taxon>
        <taxon>Portunidae</taxon>
        <taxon>Portuninae</taxon>
        <taxon>Portunus</taxon>
    </lineage>
</organism>